<comment type="similarity">
    <text evidence="2">Belongs to the resistance-nodulation-cell division (RND) (TC 2.A.6) family.</text>
</comment>
<evidence type="ECO:0000256" key="4">
    <source>
        <dbReference type="ARBA" id="ARBA00022475"/>
    </source>
</evidence>
<evidence type="ECO:0000256" key="7">
    <source>
        <dbReference type="ARBA" id="ARBA00023136"/>
    </source>
</evidence>
<proteinExistence type="inferred from homology"/>
<evidence type="ECO:0000256" key="5">
    <source>
        <dbReference type="ARBA" id="ARBA00022692"/>
    </source>
</evidence>
<keyword evidence="6 8" id="KW-1133">Transmembrane helix</keyword>
<dbReference type="GO" id="GO:0008324">
    <property type="term" value="F:monoatomic cation transmembrane transporter activity"/>
    <property type="evidence" value="ECO:0007669"/>
    <property type="project" value="InterPro"/>
</dbReference>
<keyword evidence="4" id="KW-1003">Cell membrane</keyword>
<organism evidence="9 10">
    <name type="scientific">Gemmobacter aquaticus</name>
    <dbReference type="NCBI Taxonomy" id="490185"/>
    <lineage>
        <taxon>Bacteria</taxon>
        <taxon>Pseudomonadati</taxon>
        <taxon>Pseudomonadota</taxon>
        <taxon>Alphaproteobacteria</taxon>
        <taxon>Rhodobacterales</taxon>
        <taxon>Paracoccaceae</taxon>
        <taxon>Gemmobacter</taxon>
    </lineage>
</organism>
<protein>
    <submittedName>
        <fullName evidence="9">Multidrug transporter AcrB</fullName>
    </submittedName>
</protein>
<keyword evidence="10" id="KW-1185">Reference proteome</keyword>
<evidence type="ECO:0000313" key="9">
    <source>
        <dbReference type="EMBL" id="GGO30419.1"/>
    </source>
</evidence>
<feature type="transmembrane region" description="Helical" evidence="8">
    <location>
        <begin position="882"/>
        <end position="905"/>
    </location>
</feature>
<dbReference type="Pfam" id="PF00873">
    <property type="entry name" value="ACR_tran"/>
    <property type="match status" value="1"/>
</dbReference>
<dbReference type="PANTHER" id="PTHR32063">
    <property type="match status" value="1"/>
</dbReference>
<dbReference type="OrthoDB" id="9798415at2"/>
<dbReference type="NCBIfam" id="TIGR00914">
    <property type="entry name" value="2A0601"/>
    <property type="match status" value="1"/>
</dbReference>
<dbReference type="Gene3D" id="3.30.70.1440">
    <property type="entry name" value="Multidrug efflux transporter AcrB pore domain"/>
    <property type="match status" value="1"/>
</dbReference>
<dbReference type="GO" id="GO:0042910">
    <property type="term" value="F:xenobiotic transmembrane transporter activity"/>
    <property type="evidence" value="ECO:0007669"/>
    <property type="project" value="TreeGrafter"/>
</dbReference>
<evidence type="ECO:0000313" key="10">
    <source>
        <dbReference type="Proteomes" id="UP000598196"/>
    </source>
</evidence>
<reference evidence="9 10" key="1">
    <citation type="journal article" date="2014" name="Int. J. Syst. Evol. Microbiol.">
        <title>Complete genome sequence of Corynebacterium casei LMG S-19264T (=DSM 44701T), isolated from a smear-ripened cheese.</title>
        <authorList>
            <consortium name="US DOE Joint Genome Institute (JGI-PGF)"/>
            <person name="Walter F."/>
            <person name="Albersmeier A."/>
            <person name="Kalinowski J."/>
            <person name="Ruckert C."/>
        </authorList>
    </citation>
    <scope>NUCLEOTIDE SEQUENCE [LARGE SCALE GENOMIC DNA]</scope>
    <source>
        <strain evidence="9 10">CGMCC 1.7029</strain>
    </source>
</reference>
<dbReference type="GO" id="GO:0005886">
    <property type="term" value="C:plasma membrane"/>
    <property type="evidence" value="ECO:0007669"/>
    <property type="project" value="UniProtKB-SubCell"/>
</dbReference>
<dbReference type="InterPro" id="IPR001036">
    <property type="entry name" value="Acrflvin-R"/>
</dbReference>
<dbReference type="RefSeq" id="WP_146284783.1">
    <property type="nucleotide sequence ID" value="NZ_BMLP01000001.1"/>
</dbReference>
<accession>A0A917YK09</accession>
<keyword evidence="3" id="KW-0813">Transport</keyword>
<evidence type="ECO:0000256" key="1">
    <source>
        <dbReference type="ARBA" id="ARBA00004651"/>
    </source>
</evidence>
<dbReference type="SUPFAM" id="SSF82693">
    <property type="entry name" value="Multidrug efflux transporter AcrB pore domain, PN1, PN2, PC1 and PC2 subdomains"/>
    <property type="match status" value="2"/>
</dbReference>
<feature type="transmembrane region" description="Helical" evidence="8">
    <location>
        <begin position="14"/>
        <end position="34"/>
    </location>
</feature>
<evidence type="ECO:0000256" key="3">
    <source>
        <dbReference type="ARBA" id="ARBA00022448"/>
    </source>
</evidence>
<dbReference type="EMBL" id="BMLP01000001">
    <property type="protein sequence ID" value="GGO30419.1"/>
    <property type="molecule type" value="Genomic_DNA"/>
</dbReference>
<evidence type="ECO:0000256" key="8">
    <source>
        <dbReference type="SAM" id="Phobius"/>
    </source>
</evidence>
<dbReference type="SUPFAM" id="SSF82866">
    <property type="entry name" value="Multidrug efflux transporter AcrB transmembrane domain"/>
    <property type="match status" value="2"/>
</dbReference>
<dbReference type="Proteomes" id="UP000598196">
    <property type="component" value="Unassembled WGS sequence"/>
</dbReference>
<dbReference type="Gene3D" id="3.30.70.1430">
    <property type="entry name" value="Multidrug efflux transporter AcrB pore domain"/>
    <property type="match status" value="2"/>
</dbReference>
<dbReference type="InterPro" id="IPR004763">
    <property type="entry name" value="CusA-like"/>
</dbReference>
<feature type="transmembrane region" description="Helical" evidence="8">
    <location>
        <begin position="858"/>
        <end position="875"/>
    </location>
</feature>
<evidence type="ECO:0000256" key="6">
    <source>
        <dbReference type="ARBA" id="ARBA00022989"/>
    </source>
</evidence>
<dbReference type="SUPFAM" id="SSF82714">
    <property type="entry name" value="Multidrug efflux transporter AcrB TolC docking domain, DN and DC subdomains"/>
    <property type="match status" value="2"/>
</dbReference>
<dbReference type="Gene3D" id="3.30.2090.10">
    <property type="entry name" value="Multidrug efflux transporter AcrB TolC docking domain, DN and DC subdomains"/>
    <property type="match status" value="2"/>
</dbReference>
<sequence length="1047" mass="113017">MFTFLVTQSLRNRVLVLVLSVVLMGYGAFIAMKLPVDVFPDLNRPTVTIMTEAEGLAPPEVEKLVSYPIETQMNGLPGVDRVRSVSGVGLSIIYVEFDWGTDIYRNRQQIAEKLTLVAAQLPAGVVPQMGPISSIMGQIMLVAMTAPEGVTPMELREAADFIVRPRLLTIPGVAQVIPIGGEVRQFRVAPDTAALRALGVTLEEVETAITAFGVNTGGGFTDQYAREFLIRNIGSTLSLEDLRKVVVKSDGRQSILLHQVADVGYGARLKRGEAGYMGESAVIISVEKQPDVDTVDLTRRVEAALTEITASLPEGMRADEVLFRQADFIETSVRNVQTVLVEAIVVVAIVLFAFLLNIRTTFISLTAIPVSILVTAIVFQLLGLSINTMTLGGLAIAIGELVDDAVVDVENIFRRMRENREAGNPRSTFAVVVSASQEVRSGIVYATMIIVLVFVPLFALSGIEGRLFAPLGQAYIISILVSLLVSITLTPVMAYYLLPGLKRLDEHEGWLVRTLKRGNRAALDVVFRWQKTLMILSAAAVIIATGAATILPRAFLPPFNEGTFTISMLFNPGISLAESHRVGLIAEKLILEVPEVRAVGRRTGRAELDEHAEGVHSSEIEVDLNPSDRPKTEIVADIRARLSVLPVAVNVGQPISHRLDHMLSGVRAQLALKVYGPDLDTLRSVAEGLRSDIATIPGLVDLQVEKQVRIPQLEIRIDYDRAALYGIQPAAITEALERLSNGRVVSKLVDGARTYDVVMRLADEYRTTQALGDLLIETPAGWVPVRELAEVRETDGPNQILRENGSRRVVVLGNTDGKVDMAGVVEQIRAVLATAELPEGYTATLEGTFQAQEEASRTIALLSLVSLAMVFAILFSRYKSTVCALIIMGSVPLALIGSVAALWIAGQPLSVASMIGFITLTGIAARNGILKISHYINLALHEGLPFGRELIIRGSLERLTPVLMTALSAGVALIPLMVGADAPGKEILSPVAITIFGGLISSTLLDTFLTPVLFLRYGRASLERLVAAAKSTTSDRTAPEGAAVQTF</sequence>
<name>A0A917YK09_9RHOB</name>
<dbReference type="Gene3D" id="3.30.70.1320">
    <property type="entry name" value="Multidrug efflux transporter AcrB pore domain like"/>
    <property type="match status" value="1"/>
</dbReference>
<dbReference type="AlphaFoldDB" id="A0A917YK09"/>
<feature type="transmembrane region" description="Helical" evidence="8">
    <location>
        <begin position="475"/>
        <end position="498"/>
    </location>
</feature>
<feature type="transmembrane region" description="Helical" evidence="8">
    <location>
        <begin position="362"/>
        <end position="384"/>
    </location>
</feature>
<dbReference type="PANTHER" id="PTHR32063:SF4">
    <property type="entry name" value="SLR6043 PROTEIN"/>
    <property type="match status" value="1"/>
</dbReference>
<feature type="transmembrane region" description="Helical" evidence="8">
    <location>
        <begin position="339"/>
        <end position="356"/>
    </location>
</feature>
<comment type="caution">
    <text evidence="9">The sequence shown here is derived from an EMBL/GenBank/DDBJ whole genome shotgun (WGS) entry which is preliminary data.</text>
</comment>
<keyword evidence="7 8" id="KW-0472">Membrane</keyword>
<dbReference type="PRINTS" id="PR00702">
    <property type="entry name" value="ACRIFLAVINRP"/>
</dbReference>
<comment type="subcellular location">
    <subcellularLocation>
        <location evidence="1">Cell membrane</location>
        <topology evidence="1">Multi-pass membrane protein</topology>
    </subcellularLocation>
</comment>
<feature type="transmembrane region" description="Helical" evidence="8">
    <location>
        <begin position="991"/>
        <end position="1015"/>
    </location>
</feature>
<evidence type="ECO:0000256" key="2">
    <source>
        <dbReference type="ARBA" id="ARBA00010942"/>
    </source>
</evidence>
<dbReference type="InterPro" id="IPR027463">
    <property type="entry name" value="AcrB_DN_DC_subdom"/>
</dbReference>
<feature type="transmembrane region" description="Helical" evidence="8">
    <location>
        <begin position="443"/>
        <end position="463"/>
    </location>
</feature>
<keyword evidence="5 8" id="KW-0812">Transmembrane</keyword>
<feature type="transmembrane region" description="Helical" evidence="8">
    <location>
        <begin position="959"/>
        <end position="979"/>
    </location>
</feature>
<dbReference type="Gene3D" id="1.20.1640.10">
    <property type="entry name" value="Multidrug efflux transporter AcrB transmembrane domain"/>
    <property type="match status" value="2"/>
</dbReference>
<gene>
    <name evidence="9" type="ORF">GCM10010991_15250</name>
</gene>
<feature type="transmembrane region" description="Helical" evidence="8">
    <location>
        <begin position="911"/>
        <end position="929"/>
    </location>
</feature>